<dbReference type="AlphaFoldDB" id="A0A0S3PQX5"/>
<feature type="signal peptide" evidence="2">
    <location>
        <begin position="1"/>
        <end position="23"/>
    </location>
</feature>
<evidence type="ECO:0000256" key="2">
    <source>
        <dbReference type="SAM" id="SignalP"/>
    </source>
</evidence>
<feature type="chain" id="PRO_5006615629" evidence="2">
    <location>
        <begin position="24"/>
        <end position="229"/>
    </location>
</feature>
<protein>
    <submittedName>
        <fullName evidence="3">Uncharacterized protein</fullName>
    </submittedName>
</protein>
<dbReference type="KEGG" id="vgo:GJW-30_1_00815"/>
<evidence type="ECO:0000313" key="4">
    <source>
        <dbReference type="Proteomes" id="UP000236884"/>
    </source>
</evidence>
<dbReference type="RefSeq" id="WP_096351964.1">
    <property type="nucleotide sequence ID" value="NZ_AP014946.1"/>
</dbReference>
<feature type="compositionally biased region" description="Basic and acidic residues" evidence="1">
    <location>
        <begin position="133"/>
        <end position="144"/>
    </location>
</feature>
<keyword evidence="2" id="KW-0732">Signal</keyword>
<feature type="region of interest" description="Disordered" evidence="1">
    <location>
        <begin position="55"/>
        <end position="229"/>
    </location>
</feature>
<gene>
    <name evidence="3" type="ORF">GJW-30_1_00815</name>
</gene>
<accession>A0A0S3PQX5</accession>
<feature type="compositionally biased region" description="Basic and acidic residues" evidence="1">
    <location>
        <begin position="78"/>
        <end position="93"/>
    </location>
</feature>
<name>A0A0S3PQX5_9BRAD</name>
<feature type="compositionally biased region" description="Polar residues" evidence="1">
    <location>
        <begin position="184"/>
        <end position="200"/>
    </location>
</feature>
<keyword evidence="4" id="KW-1185">Reference proteome</keyword>
<dbReference type="EMBL" id="AP014946">
    <property type="protein sequence ID" value="BAT58291.1"/>
    <property type="molecule type" value="Genomic_DNA"/>
</dbReference>
<dbReference type="Proteomes" id="UP000236884">
    <property type="component" value="Chromosome"/>
</dbReference>
<evidence type="ECO:0000313" key="3">
    <source>
        <dbReference type="EMBL" id="BAT58291.1"/>
    </source>
</evidence>
<dbReference type="OrthoDB" id="8018783at2"/>
<proteinExistence type="predicted"/>
<reference evidence="3 4" key="1">
    <citation type="submission" date="2015-08" db="EMBL/GenBank/DDBJ databases">
        <title>Investigation of the bacterial diversity of lava forest soil.</title>
        <authorList>
            <person name="Lee J.S."/>
        </authorList>
    </citation>
    <scope>NUCLEOTIDE SEQUENCE [LARGE SCALE GENOMIC DNA]</scope>
    <source>
        <strain evidence="3 4">GJW-30</strain>
    </source>
</reference>
<evidence type="ECO:0000256" key="1">
    <source>
        <dbReference type="SAM" id="MobiDB-lite"/>
    </source>
</evidence>
<organism evidence="3 4">
    <name type="scientific">Variibacter gotjawalensis</name>
    <dbReference type="NCBI Taxonomy" id="1333996"/>
    <lineage>
        <taxon>Bacteria</taxon>
        <taxon>Pseudomonadati</taxon>
        <taxon>Pseudomonadota</taxon>
        <taxon>Alphaproteobacteria</taxon>
        <taxon>Hyphomicrobiales</taxon>
        <taxon>Nitrobacteraceae</taxon>
        <taxon>Variibacter</taxon>
    </lineage>
</organism>
<sequence length="229" mass="24426">MGRTKALLTGMVVVLSLTGPVLADDDDDDPTFEQKIIRSLMGGGAARPDIDYRERSPLVIPPSGTAGAVQLPPPDSGARTREMAAWPKDPDKQKKPKSKGIIGAWESERAGERPLTPGELRRGRVAGAGRVTEPPRRSEAEHGSGRPLLPSEMSGGREEKTIFGMFGAQFGGGNKGPQFEGEPTRQSLTQPPTGYQTPSSAEPYRAPAGTGLLSKVPNFFDRGTEPPTR</sequence>